<name>A0A9N9RK58_9DIPT</name>
<dbReference type="PANTHER" id="PTHR10963:SF55">
    <property type="entry name" value="GLYCOSIDE HYDROLASE FAMILY 16 PROTEIN"/>
    <property type="match status" value="1"/>
</dbReference>
<dbReference type="SUPFAM" id="SSF49899">
    <property type="entry name" value="Concanavalin A-like lectins/glucanases"/>
    <property type="match status" value="1"/>
</dbReference>
<protein>
    <recommendedName>
        <fullName evidence="3">GH16 domain-containing protein</fullName>
    </recommendedName>
</protein>
<comment type="similarity">
    <text evidence="1">Belongs to the glycosyl hydrolase 16 family.</text>
</comment>
<sequence>MKSAVLCVLICAVGISNGCVPSLTKVSGTAAPRTYCSGDIIFQDEFNCINSQNWFFENTLAGGGNWEFQWYPGFDPENLRAEDGVLKFVPTLTSERFGEAFLTQGRVAIPPDQCTQADWYGCDRTGNDNNIINPARSIRVDTRESFGFVYGELEIRAKMPAGDWLWPALWLMPMHNVYGGWPRSGEIDLMEMRGNRNLFDGATNVGVEQGGSTMHFGPNWNHNGWPTAHGTRNIQPGYNSGFHNFTLRWEPTRITFLFDGDVVNTVEAGTGFWDRGNFQNSGFANPWTRGTVLAPFDQEFYIIMNLAVGGVNFFPDHFVNRDGPKPWNNGSPTALRDFWRGRSSWEPTWNRDTEDSFMQIDYVRVRAL</sequence>
<feature type="signal peptide" evidence="2">
    <location>
        <begin position="1"/>
        <end position="18"/>
    </location>
</feature>
<evidence type="ECO:0000256" key="2">
    <source>
        <dbReference type="SAM" id="SignalP"/>
    </source>
</evidence>
<dbReference type="PROSITE" id="PS51762">
    <property type="entry name" value="GH16_2"/>
    <property type="match status" value="1"/>
</dbReference>
<dbReference type="Proteomes" id="UP001153620">
    <property type="component" value="Chromosome 1"/>
</dbReference>
<dbReference type="Pfam" id="PF00722">
    <property type="entry name" value="Glyco_hydro_16"/>
    <property type="match status" value="1"/>
</dbReference>
<dbReference type="GO" id="GO:0004553">
    <property type="term" value="F:hydrolase activity, hydrolyzing O-glycosyl compounds"/>
    <property type="evidence" value="ECO:0007669"/>
    <property type="project" value="InterPro"/>
</dbReference>
<reference evidence="4" key="1">
    <citation type="submission" date="2022-01" db="EMBL/GenBank/DDBJ databases">
        <authorList>
            <person name="King R."/>
        </authorList>
    </citation>
    <scope>NUCLEOTIDE SEQUENCE</scope>
</reference>
<evidence type="ECO:0000313" key="5">
    <source>
        <dbReference type="Proteomes" id="UP001153620"/>
    </source>
</evidence>
<accession>A0A9N9RK58</accession>
<dbReference type="InterPro" id="IPR013320">
    <property type="entry name" value="ConA-like_dom_sf"/>
</dbReference>
<dbReference type="Gene3D" id="2.60.120.200">
    <property type="match status" value="1"/>
</dbReference>
<organism evidence="4 5">
    <name type="scientific">Chironomus riparius</name>
    <dbReference type="NCBI Taxonomy" id="315576"/>
    <lineage>
        <taxon>Eukaryota</taxon>
        <taxon>Metazoa</taxon>
        <taxon>Ecdysozoa</taxon>
        <taxon>Arthropoda</taxon>
        <taxon>Hexapoda</taxon>
        <taxon>Insecta</taxon>
        <taxon>Pterygota</taxon>
        <taxon>Neoptera</taxon>
        <taxon>Endopterygota</taxon>
        <taxon>Diptera</taxon>
        <taxon>Nematocera</taxon>
        <taxon>Chironomoidea</taxon>
        <taxon>Chironomidae</taxon>
        <taxon>Chironominae</taxon>
        <taxon>Chironomus</taxon>
    </lineage>
</organism>
<reference evidence="4" key="2">
    <citation type="submission" date="2022-10" db="EMBL/GenBank/DDBJ databases">
        <authorList>
            <consortium name="ENA_rothamsted_submissions"/>
            <consortium name="culmorum"/>
            <person name="King R."/>
        </authorList>
    </citation>
    <scope>NUCLEOTIDE SEQUENCE</scope>
</reference>
<dbReference type="InterPro" id="IPR000757">
    <property type="entry name" value="Beta-glucanase-like"/>
</dbReference>
<feature type="domain" description="GH16" evidence="3">
    <location>
        <begin position="13"/>
        <end position="368"/>
    </location>
</feature>
<dbReference type="EMBL" id="OU895877">
    <property type="protein sequence ID" value="CAG9799661.1"/>
    <property type="molecule type" value="Genomic_DNA"/>
</dbReference>
<dbReference type="AlphaFoldDB" id="A0A9N9RK58"/>
<gene>
    <name evidence="4" type="ORF">CHIRRI_LOCUS2624</name>
</gene>
<proteinExistence type="inferred from homology"/>
<dbReference type="OrthoDB" id="4781at2759"/>
<dbReference type="GO" id="GO:0005975">
    <property type="term" value="P:carbohydrate metabolic process"/>
    <property type="evidence" value="ECO:0007669"/>
    <property type="project" value="InterPro"/>
</dbReference>
<feature type="chain" id="PRO_5040413426" description="GH16 domain-containing protein" evidence="2">
    <location>
        <begin position="19"/>
        <end position="368"/>
    </location>
</feature>
<keyword evidence="2" id="KW-0732">Signal</keyword>
<keyword evidence="5" id="KW-1185">Reference proteome</keyword>
<dbReference type="InterPro" id="IPR050546">
    <property type="entry name" value="Glycosyl_Hydrlase_16"/>
</dbReference>
<evidence type="ECO:0000259" key="3">
    <source>
        <dbReference type="PROSITE" id="PS51762"/>
    </source>
</evidence>
<evidence type="ECO:0000313" key="4">
    <source>
        <dbReference type="EMBL" id="CAG9799661.1"/>
    </source>
</evidence>
<evidence type="ECO:0000256" key="1">
    <source>
        <dbReference type="ARBA" id="ARBA00006865"/>
    </source>
</evidence>
<dbReference type="PANTHER" id="PTHR10963">
    <property type="entry name" value="GLYCOSYL HYDROLASE-RELATED"/>
    <property type="match status" value="1"/>
</dbReference>